<keyword evidence="1" id="KW-0812">Transmembrane</keyword>
<proteinExistence type="predicted"/>
<dbReference type="STRING" id="1617426.TR69_WS6001001206"/>
<evidence type="ECO:0008006" key="4">
    <source>
        <dbReference type="Google" id="ProtNLM"/>
    </source>
</evidence>
<keyword evidence="1" id="KW-0472">Membrane</keyword>
<protein>
    <recommendedName>
        <fullName evidence="4">DUF4012 domain-containing protein</fullName>
    </recommendedName>
</protein>
<evidence type="ECO:0000313" key="2">
    <source>
        <dbReference type="EMBL" id="KXK26211.1"/>
    </source>
</evidence>
<comment type="caution">
    <text evidence="2">The sequence shown here is derived from an EMBL/GenBank/DDBJ whole genome shotgun (WGS) entry which is preliminary data.</text>
</comment>
<name>A0A136LX27_9BACT</name>
<accession>A0A136LX27</accession>
<evidence type="ECO:0000313" key="3">
    <source>
        <dbReference type="Proteomes" id="UP000070457"/>
    </source>
</evidence>
<dbReference type="Pfam" id="PF13196">
    <property type="entry name" value="DUF4012"/>
    <property type="match status" value="1"/>
</dbReference>
<dbReference type="EMBL" id="JYNZ01000004">
    <property type="protein sequence ID" value="KXK26211.1"/>
    <property type="molecule type" value="Genomic_DNA"/>
</dbReference>
<dbReference type="InterPro" id="IPR025101">
    <property type="entry name" value="DUF4012"/>
</dbReference>
<dbReference type="Proteomes" id="UP000070457">
    <property type="component" value="Unassembled WGS sequence"/>
</dbReference>
<keyword evidence="1" id="KW-1133">Transmembrane helix</keyword>
<evidence type="ECO:0000256" key="1">
    <source>
        <dbReference type="SAM" id="Phobius"/>
    </source>
</evidence>
<organism evidence="2 3">
    <name type="scientific">candidate division WS6 bacterium OLB20</name>
    <dbReference type="NCBI Taxonomy" id="1617426"/>
    <lineage>
        <taxon>Bacteria</taxon>
        <taxon>Candidatus Dojkabacteria</taxon>
    </lineage>
</organism>
<dbReference type="AlphaFoldDB" id="A0A136LX27"/>
<sequence length="651" mass="71973">MANTNLRKRLKPKPQKTGFERFSDAANEWFFRFKRRFYFLRNITLTDFFLMLGGTAALGVIYFLVVSPAFSLARNVYVIHTNLTGLNNAVQVFDLAAGESRAATIKSNLVEAQQRTEELRFLFDLTQNHAAYLQVQSLLDDSNEFMSGFLDVFSALRPLQDYTAEYKPNIVYRFSDGNTLSASPATGSGLTLERMEENRSLLKIGVDRMEKARADILAGLAESPAWLSDLMRDDITGIDTQFPAFTSLADTYEYIPVLLGSGNPQEYLIVVQDNARYTAGGGEIAGFISVSLADGVPQAVTVLKPSELSLDGFRADQLVLADINLLANKDVTAENITLSDLALISDPDLRLKTVGELYTARSGKPLAGVIMLNLNVMERFLRAGGPLSYQQVEFTDDTLLSGINILLGDQRSSEFRSEIIMNLYARLIEREFNSFEGRFMDLFSILAQSRELGDIALYSDSIEVKNYILVSSPETVTGKDILSFGLNYDQESVVINKYPIVTINAVVEIDADFSTKKTVEIAASGVEALQNSYVCTPSGSTGFNFTGVTDDLVSSTFTADTFCNIFLEDEDLRYGVGFETIPFENSNGTGYNYVLSLEKNPGIGANYDIEFSFDPSLSVLPVDESFIAQGDAFIYSGVITGDKRFIFEISK</sequence>
<feature type="transmembrane region" description="Helical" evidence="1">
    <location>
        <begin position="39"/>
        <end position="65"/>
    </location>
</feature>
<reference evidence="2 3" key="1">
    <citation type="submission" date="2015-02" db="EMBL/GenBank/DDBJ databases">
        <title>Improved understanding of the partial-nitritation anammox process through 23 genomes representing the majority of the microbial community.</title>
        <authorList>
            <person name="Speth D.R."/>
            <person name="In T Zandt M."/>
            <person name="Guerrero Cruz S."/>
            <person name="Jetten M.S."/>
            <person name="Dutilh B.E."/>
        </authorList>
    </citation>
    <scope>NUCLEOTIDE SEQUENCE [LARGE SCALE GENOMIC DNA]</scope>
    <source>
        <strain evidence="2">OLB20</strain>
    </source>
</reference>
<gene>
    <name evidence="2" type="ORF">TR69_WS6001001206</name>
</gene>